<gene>
    <name evidence="4" type="ORF">LV82_00798</name>
</gene>
<evidence type="ECO:0000313" key="5">
    <source>
        <dbReference type="Proteomes" id="UP000239736"/>
    </source>
</evidence>
<sequence>MVGRVRLGVIGAAGKIGAMRVKSILDEPRAELAAVMDLDVDGATARAQGAPAFSDLDRFLDVSMDAVVISTPAHVREPLCMAAFARGLHVLSEKPLHNTVEGARRIHQAAREKGLQLGGGFNMRYYPAFAFLHDVLRDGTIGEPDHLRVFGGHEGLPKFAHDWEYRADKSGGGALWDVGIHMTDMARHLMGDITEVYGVATNRVWQVEGSEDNAMAILRAPGGLAAIYQATWIEWRGYRSVVEIHGSRGMARAAYAPMETLLLTMDRPGGRPRMRRNRFRGTQIRERIWSWKVTAQDSFARELGEFLDLIDGRREGLRIADGDAALRAVEVAAAIPESHRTGAPVKLPALGGQ</sequence>
<evidence type="ECO:0000259" key="2">
    <source>
        <dbReference type="Pfam" id="PF01408"/>
    </source>
</evidence>
<dbReference type="AlphaFoldDB" id="A0A2S5JJE1"/>
<dbReference type="InterPro" id="IPR036291">
    <property type="entry name" value="NAD(P)-bd_dom_sf"/>
</dbReference>
<organism evidence="4 5">
    <name type="scientific">Albidovulum inexpectatum</name>
    <dbReference type="NCBI Taxonomy" id="196587"/>
    <lineage>
        <taxon>Bacteria</taxon>
        <taxon>Pseudomonadati</taxon>
        <taxon>Pseudomonadota</taxon>
        <taxon>Alphaproteobacteria</taxon>
        <taxon>Rhodobacterales</taxon>
        <taxon>Paracoccaceae</taxon>
        <taxon>Albidovulum</taxon>
    </lineage>
</organism>
<dbReference type="Pfam" id="PF22725">
    <property type="entry name" value="GFO_IDH_MocA_C3"/>
    <property type="match status" value="1"/>
</dbReference>
<proteinExistence type="predicted"/>
<name>A0A2S5JJE1_9RHOB</name>
<keyword evidence="5" id="KW-1185">Reference proteome</keyword>
<evidence type="ECO:0000313" key="4">
    <source>
        <dbReference type="EMBL" id="PPB81589.1"/>
    </source>
</evidence>
<dbReference type="PANTHER" id="PTHR43818:SF11">
    <property type="entry name" value="BCDNA.GH03377"/>
    <property type="match status" value="1"/>
</dbReference>
<dbReference type="Proteomes" id="UP000239736">
    <property type="component" value="Unassembled WGS sequence"/>
</dbReference>
<dbReference type="InterPro" id="IPR055170">
    <property type="entry name" value="GFO_IDH_MocA-like_dom"/>
</dbReference>
<dbReference type="SUPFAM" id="SSF55347">
    <property type="entry name" value="Glyceraldehyde-3-phosphate dehydrogenase-like, C-terminal domain"/>
    <property type="match status" value="1"/>
</dbReference>
<dbReference type="OrthoDB" id="7798185at2"/>
<reference evidence="4 5" key="1">
    <citation type="submission" date="2018-01" db="EMBL/GenBank/DDBJ databases">
        <title>Genomic Encyclopedia of Archaeal and Bacterial Type Strains, Phase II (KMG-II): from individual species to whole genera.</title>
        <authorList>
            <person name="Goeker M."/>
        </authorList>
    </citation>
    <scope>NUCLEOTIDE SEQUENCE [LARGE SCALE GENOMIC DNA]</scope>
    <source>
        <strain evidence="4 5">DSM 12048</strain>
    </source>
</reference>
<dbReference type="PANTHER" id="PTHR43818">
    <property type="entry name" value="BCDNA.GH03377"/>
    <property type="match status" value="1"/>
</dbReference>
<dbReference type="Pfam" id="PF01408">
    <property type="entry name" value="GFO_IDH_MocA"/>
    <property type="match status" value="1"/>
</dbReference>
<dbReference type="InterPro" id="IPR050463">
    <property type="entry name" value="Gfo/Idh/MocA_oxidrdct_glycsds"/>
</dbReference>
<dbReference type="RefSeq" id="WP_104069432.1">
    <property type="nucleotide sequence ID" value="NZ_PRDS01000002.1"/>
</dbReference>
<comment type="caution">
    <text evidence="4">The sequence shown here is derived from an EMBL/GenBank/DDBJ whole genome shotgun (WGS) entry which is preliminary data.</text>
</comment>
<accession>A0A2S5JJE1</accession>
<protein>
    <submittedName>
        <fullName evidence="4">Putative dehydrogenase</fullName>
    </submittedName>
</protein>
<dbReference type="InterPro" id="IPR000683">
    <property type="entry name" value="Gfo/Idh/MocA-like_OxRdtase_N"/>
</dbReference>
<dbReference type="Gene3D" id="3.40.50.720">
    <property type="entry name" value="NAD(P)-binding Rossmann-like Domain"/>
    <property type="match status" value="1"/>
</dbReference>
<dbReference type="SUPFAM" id="SSF51735">
    <property type="entry name" value="NAD(P)-binding Rossmann-fold domains"/>
    <property type="match status" value="1"/>
</dbReference>
<evidence type="ECO:0000256" key="1">
    <source>
        <dbReference type="ARBA" id="ARBA00023002"/>
    </source>
</evidence>
<dbReference type="GO" id="GO:0016491">
    <property type="term" value="F:oxidoreductase activity"/>
    <property type="evidence" value="ECO:0007669"/>
    <property type="project" value="UniProtKB-KW"/>
</dbReference>
<dbReference type="Gene3D" id="3.30.360.10">
    <property type="entry name" value="Dihydrodipicolinate Reductase, domain 2"/>
    <property type="match status" value="1"/>
</dbReference>
<feature type="domain" description="Gfo/Idh/MocA-like oxidoreductase N-terminal" evidence="2">
    <location>
        <begin position="6"/>
        <end position="118"/>
    </location>
</feature>
<feature type="domain" description="GFO/IDH/MocA-like oxidoreductase" evidence="3">
    <location>
        <begin position="132"/>
        <end position="251"/>
    </location>
</feature>
<dbReference type="EMBL" id="PRDS01000002">
    <property type="protein sequence ID" value="PPB81589.1"/>
    <property type="molecule type" value="Genomic_DNA"/>
</dbReference>
<keyword evidence="1" id="KW-0560">Oxidoreductase</keyword>
<evidence type="ECO:0000259" key="3">
    <source>
        <dbReference type="Pfam" id="PF22725"/>
    </source>
</evidence>
<dbReference type="GO" id="GO:0000166">
    <property type="term" value="F:nucleotide binding"/>
    <property type="evidence" value="ECO:0007669"/>
    <property type="project" value="InterPro"/>
</dbReference>